<accession>U9T510</accession>
<proteinExistence type="predicted"/>
<comment type="subcellular location">
    <subcellularLocation>
        <location evidence="1">Host cell</location>
    </subcellularLocation>
    <subcellularLocation>
        <location evidence="2">Secreted</location>
    </subcellularLocation>
</comment>
<dbReference type="Pfam" id="PF20147">
    <property type="entry name" value="Crinkler"/>
    <property type="match status" value="1"/>
</dbReference>
<evidence type="ECO:0000256" key="3">
    <source>
        <dbReference type="ARBA" id="ARBA00022525"/>
    </source>
</evidence>
<dbReference type="InterPro" id="IPR045379">
    <property type="entry name" value="Crinkler_N"/>
</dbReference>
<dbReference type="GO" id="GO:0005576">
    <property type="term" value="C:extracellular region"/>
    <property type="evidence" value="ECO:0007669"/>
    <property type="project" value="UniProtKB-SubCell"/>
</dbReference>
<reference evidence="5" key="1">
    <citation type="submission" date="2013-07" db="EMBL/GenBank/DDBJ databases">
        <title>The genome of an arbuscular mycorrhizal fungus provides insights into the evolution of the oldest plant symbiosis.</title>
        <authorList>
            <consortium name="DOE Joint Genome Institute"/>
            <person name="Tisserant E."/>
            <person name="Malbreil M."/>
            <person name="Kuo A."/>
            <person name="Kohler A."/>
            <person name="Symeonidi A."/>
            <person name="Balestrini R."/>
            <person name="Charron P."/>
            <person name="Duensing N."/>
            <person name="Frei-dit-Frey N."/>
            <person name="Gianinazzi-Pearson V."/>
            <person name="Gilbert B."/>
            <person name="Handa Y."/>
            <person name="Hijri M."/>
            <person name="Kaul R."/>
            <person name="Kawaguchi M."/>
            <person name="Krajinski F."/>
            <person name="Lammers P."/>
            <person name="Lapierre D."/>
            <person name="Masclaux F.G."/>
            <person name="Murat C."/>
            <person name="Morin E."/>
            <person name="Ndikumana S."/>
            <person name="Pagni M."/>
            <person name="Petitpierre D."/>
            <person name="Requena N."/>
            <person name="Rosikiewicz P."/>
            <person name="Riley R."/>
            <person name="Saito K."/>
            <person name="San Clemente H."/>
            <person name="Shapiro H."/>
            <person name="van Tuinen D."/>
            <person name="Becard G."/>
            <person name="Bonfante P."/>
            <person name="Paszkowski U."/>
            <person name="Shachar-Hill Y."/>
            <person name="Young J.P."/>
            <person name="Sanders I.R."/>
            <person name="Henrissat B."/>
            <person name="Rensing S.A."/>
            <person name="Grigoriev I.V."/>
            <person name="Corradi N."/>
            <person name="Roux C."/>
            <person name="Martin F."/>
        </authorList>
    </citation>
    <scope>NUCLEOTIDE SEQUENCE</scope>
    <source>
        <strain evidence="5">DAOM 197198</strain>
    </source>
</reference>
<evidence type="ECO:0000256" key="1">
    <source>
        <dbReference type="ARBA" id="ARBA00004340"/>
    </source>
</evidence>
<evidence type="ECO:0000259" key="4">
    <source>
        <dbReference type="Pfam" id="PF20147"/>
    </source>
</evidence>
<organism evidence="5">
    <name type="scientific">Rhizophagus irregularis (strain DAOM 181602 / DAOM 197198 / MUCL 43194)</name>
    <name type="common">Arbuscular mycorrhizal fungus</name>
    <name type="synonym">Glomus intraradices</name>
    <dbReference type="NCBI Taxonomy" id="747089"/>
    <lineage>
        <taxon>Eukaryota</taxon>
        <taxon>Fungi</taxon>
        <taxon>Fungi incertae sedis</taxon>
        <taxon>Mucoromycota</taxon>
        <taxon>Glomeromycotina</taxon>
        <taxon>Glomeromycetes</taxon>
        <taxon>Glomerales</taxon>
        <taxon>Glomeraceae</taxon>
        <taxon>Rhizophagus</taxon>
    </lineage>
</organism>
<evidence type="ECO:0000256" key="2">
    <source>
        <dbReference type="ARBA" id="ARBA00004613"/>
    </source>
</evidence>
<dbReference type="GO" id="GO:0043657">
    <property type="term" value="C:host cell"/>
    <property type="evidence" value="ECO:0007669"/>
    <property type="project" value="UniProtKB-SubCell"/>
</dbReference>
<dbReference type="AlphaFoldDB" id="U9T510"/>
<keyword evidence="3" id="KW-0964">Secreted</keyword>
<dbReference type="EMBL" id="KI298752">
    <property type="protein sequence ID" value="ERZ98450.1"/>
    <property type="molecule type" value="Genomic_DNA"/>
</dbReference>
<sequence length="191" mass="22407">MSLLFRSCARITTVDHVELRNYVRISIPPMTFLMTMTSGVHFFDTNKDENPKVIDGKMTSECGTDEDILTFNILPLYGDSRKIDRNKFFGVVMARDKQVDFLRPLIRERLSPNTYYNVPSNELFLFKLNDQVTTKNIDYYLSSNNLNVDKMEPLELISKYFPKDEFGSKEHIHIIVSCMQQEFLKISNKYY</sequence>
<name>U9T510_RHIID</name>
<dbReference type="HOGENOM" id="CLU_1422104_0_0_1"/>
<gene>
    <name evidence="5" type="ORF">GLOINDRAFT_88469</name>
</gene>
<dbReference type="VEuPathDB" id="FungiDB:RhiirFUN_025363"/>
<protein>
    <recommendedName>
        <fullName evidence="4">Crinkler effector protein N-terminal domain-containing protein</fullName>
    </recommendedName>
</protein>
<feature type="domain" description="Crinkler effector protein N-terminal" evidence="4">
    <location>
        <begin position="87"/>
        <end position="176"/>
    </location>
</feature>
<evidence type="ECO:0000313" key="5">
    <source>
        <dbReference type="EMBL" id="ERZ98450.1"/>
    </source>
</evidence>